<keyword evidence="8" id="KW-0809">Transit peptide</keyword>
<gene>
    <name evidence="18" type="ORF">WMY93_019933</name>
</gene>
<evidence type="ECO:0000256" key="6">
    <source>
        <dbReference type="ARBA" id="ARBA00022660"/>
    </source>
</evidence>
<dbReference type="GO" id="GO:0006355">
    <property type="term" value="P:regulation of DNA-templated transcription"/>
    <property type="evidence" value="ECO:0007669"/>
    <property type="project" value="UniProtKB-ARBA"/>
</dbReference>
<evidence type="ECO:0000256" key="11">
    <source>
        <dbReference type="ARBA" id="ARBA00023128"/>
    </source>
</evidence>
<evidence type="ECO:0000256" key="12">
    <source>
        <dbReference type="ARBA" id="ARBA00023136"/>
    </source>
</evidence>
<comment type="subcellular location">
    <subcellularLocation>
        <location evidence="1">Mitochondrion inner membrane</location>
        <topology evidence="1">Peripheral membrane protein</topology>
        <orientation evidence="1">Matrix side</orientation>
    </subcellularLocation>
</comment>
<dbReference type="GO" id="GO:0061668">
    <property type="term" value="P:mitochondrial ribosome assembly"/>
    <property type="evidence" value="ECO:0007669"/>
    <property type="project" value="TreeGrafter"/>
</dbReference>
<keyword evidence="11" id="KW-0496">Mitochondrion</keyword>
<evidence type="ECO:0000313" key="19">
    <source>
        <dbReference type="Proteomes" id="UP001460270"/>
    </source>
</evidence>
<keyword evidence="9" id="KW-0249">Electron transport</keyword>
<evidence type="ECO:0000256" key="15">
    <source>
        <dbReference type="ARBA" id="ARBA00032927"/>
    </source>
</evidence>
<dbReference type="Gene3D" id="1.25.70.10">
    <property type="entry name" value="Transcription termination factor 3, mitochondrial"/>
    <property type="match status" value="1"/>
</dbReference>
<dbReference type="Gene3D" id="1.10.1090.10">
    <property type="entry name" value="Cytochrome b-c1 complex subunit 7"/>
    <property type="match status" value="1"/>
</dbReference>
<evidence type="ECO:0000256" key="17">
    <source>
        <dbReference type="ARBA" id="ARBA00081775"/>
    </source>
</evidence>
<keyword evidence="6" id="KW-0679">Respiratory chain</keyword>
<dbReference type="GO" id="GO:0005743">
    <property type="term" value="C:mitochondrial inner membrane"/>
    <property type="evidence" value="ECO:0007669"/>
    <property type="project" value="UniProtKB-SubCell"/>
</dbReference>
<keyword evidence="7" id="KW-0999">Mitochondrion inner membrane</keyword>
<dbReference type="SMART" id="SM00733">
    <property type="entry name" value="Mterf"/>
    <property type="match status" value="6"/>
</dbReference>
<protein>
    <recommendedName>
        <fullName evidence="4">Cytochrome b-c1 complex subunit 7</fullName>
    </recommendedName>
    <alternativeName>
        <fullName evidence="14">Complex III subunit VII</fullName>
    </alternativeName>
    <alternativeName>
        <fullName evidence="16">Transcription termination factor 3, mitochondrial</fullName>
    </alternativeName>
    <alternativeName>
        <fullName evidence="15">Ubiquinol-cytochrome c reductase complex 14 kDa protein</fullName>
    </alternativeName>
    <alternativeName>
        <fullName evidence="17">mTERF domain-containing protein 1, mitochondrial</fullName>
    </alternativeName>
</protein>
<dbReference type="PANTHER" id="PTHR13068:SF194">
    <property type="entry name" value="TRANSCRIPTION TERMINATION FACTOR 3, MITOCHONDRIAL"/>
    <property type="match status" value="1"/>
</dbReference>
<evidence type="ECO:0000256" key="5">
    <source>
        <dbReference type="ARBA" id="ARBA00022448"/>
    </source>
</evidence>
<evidence type="ECO:0000256" key="4">
    <source>
        <dbReference type="ARBA" id="ARBA00016323"/>
    </source>
</evidence>
<keyword evidence="10" id="KW-0805">Transcription regulation</keyword>
<evidence type="ECO:0000256" key="3">
    <source>
        <dbReference type="ARBA" id="ARBA00008554"/>
    </source>
</evidence>
<dbReference type="GO" id="GO:0006390">
    <property type="term" value="P:mitochondrial transcription"/>
    <property type="evidence" value="ECO:0007669"/>
    <property type="project" value="TreeGrafter"/>
</dbReference>
<dbReference type="Pfam" id="PF02536">
    <property type="entry name" value="mTERF"/>
    <property type="match status" value="1"/>
</dbReference>
<dbReference type="InterPro" id="IPR003197">
    <property type="entry name" value="QCR7"/>
</dbReference>
<dbReference type="AlphaFoldDB" id="A0AAW0NQY7"/>
<evidence type="ECO:0000256" key="1">
    <source>
        <dbReference type="ARBA" id="ARBA00004443"/>
    </source>
</evidence>
<dbReference type="Pfam" id="PF02271">
    <property type="entry name" value="UCR_14kD"/>
    <property type="match status" value="1"/>
</dbReference>
<accession>A0AAW0NQY7</accession>
<dbReference type="FunFam" id="1.25.70.10:FF:000002">
    <property type="entry name" value="transcription termination factor 3, mitochondrial"/>
    <property type="match status" value="1"/>
</dbReference>
<proteinExistence type="inferred from homology"/>
<evidence type="ECO:0000256" key="13">
    <source>
        <dbReference type="ARBA" id="ARBA00023163"/>
    </source>
</evidence>
<dbReference type="SUPFAM" id="SSF81524">
    <property type="entry name" value="14 kDa protein of cytochrome bc1 complex (Ubiquinol-cytochrome c reductase)"/>
    <property type="match status" value="1"/>
</dbReference>
<keyword evidence="5" id="KW-0813">Transport</keyword>
<dbReference type="GO" id="GO:0006122">
    <property type="term" value="P:mitochondrial electron transport, ubiquinol to cytochrome c"/>
    <property type="evidence" value="ECO:0007669"/>
    <property type="project" value="InterPro"/>
</dbReference>
<evidence type="ECO:0000256" key="14">
    <source>
        <dbReference type="ARBA" id="ARBA00031021"/>
    </source>
</evidence>
<dbReference type="PANTHER" id="PTHR13068">
    <property type="entry name" value="CGI-12 PROTEIN-RELATED"/>
    <property type="match status" value="1"/>
</dbReference>
<organism evidence="18 19">
    <name type="scientific">Mugilogobius chulae</name>
    <name type="common">yellowstripe goby</name>
    <dbReference type="NCBI Taxonomy" id="88201"/>
    <lineage>
        <taxon>Eukaryota</taxon>
        <taxon>Metazoa</taxon>
        <taxon>Chordata</taxon>
        <taxon>Craniata</taxon>
        <taxon>Vertebrata</taxon>
        <taxon>Euteleostomi</taxon>
        <taxon>Actinopterygii</taxon>
        <taxon>Neopterygii</taxon>
        <taxon>Teleostei</taxon>
        <taxon>Neoteleostei</taxon>
        <taxon>Acanthomorphata</taxon>
        <taxon>Gobiaria</taxon>
        <taxon>Gobiiformes</taxon>
        <taxon>Gobioidei</taxon>
        <taxon>Gobiidae</taxon>
        <taxon>Gobionellinae</taxon>
        <taxon>Mugilogobius</taxon>
    </lineage>
</organism>
<evidence type="ECO:0000256" key="16">
    <source>
        <dbReference type="ARBA" id="ARBA00071275"/>
    </source>
</evidence>
<evidence type="ECO:0000256" key="10">
    <source>
        <dbReference type="ARBA" id="ARBA00023015"/>
    </source>
</evidence>
<dbReference type="InterPro" id="IPR036544">
    <property type="entry name" value="QCR7_sf"/>
</dbReference>
<evidence type="ECO:0000256" key="7">
    <source>
        <dbReference type="ARBA" id="ARBA00022792"/>
    </source>
</evidence>
<reference evidence="19" key="1">
    <citation type="submission" date="2024-04" db="EMBL/GenBank/DDBJ databases">
        <title>Salinicola lusitanus LLJ914,a marine bacterium isolated from the Okinawa Trough.</title>
        <authorList>
            <person name="Li J."/>
        </authorList>
    </citation>
    <scope>NUCLEOTIDE SEQUENCE [LARGE SCALE GENOMIC DNA]</scope>
</reference>
<evidence type="ECO:0000256" key="2">
    <source>
        <dbReference type="ARBA" id="ARBA00007692"/>
    </source>
</evidence>
<keyword evidence="12" id="KW-0472">Membrane</keyword>
<comment type="similarity">
    <text evidence="3">Belongs to the UQCRB/QCR7 family.</text>
</comment>
<sequence>MALSLKACSRAARISASVLSPFKSLTTFKENLNGSKVFAVVSEMQNSSWHQDFHTSCVLQSATKEALDVDANVEPSALEEIDDDEAVTISLPTALPPSSTSLKDYVDESETLSKLVQLGVNLWKLEQRPNVGSMLLRLDFETDVAPKLLFLKDIGVEDSRFGYIITHNPFILTESLENLETRVNYLKSKKFNLDTIASMVSKAPYLLNFSVKRLDNRMGFYQQQLNLSVANTRNIISRLPRLLCASLEPVKENLKVCEIELGFKKNEIQHIVLAVPKVLTANKKKLIQIFDLLHNTMQVPHHLIVKFPQVLNTKYLRVKERHMFLEYLGKAQYDPAQPNYIALNNLISLPDESFCSDLASKSPRQQFSQSNMASRAPAASGRLLLGVRKWYYSLSGFNKIGLMREDTLHEDADVKEALRRLPENVYNDRMFRIKRALDLTMKMQILPRASGLNTKRMSIICLHIWKRSSVKGRRGKNG</sequence>
<dbReference type="EMBL" id="JBBPFD010000014">
    <property type="protein sequence ID" value="KAK7899080.1"/>
    <property type="molecule type" value="Genomic_DNA"/>
</dbReference>
<name>A0AAW0NQY7_9GOBI</name>
<dbReference type="Proteomes" id="UP001460270">
    <property type="component" value="Unassembled WGS sequence"/>
</dbReference>
<dbReference type="InterPro" id="IPR003690">
    <property type="entry name" value="MTERF"/>
</dbReference>
<comment type="caution">
    <text evidence="18">The sequence shown here is derived from an EMBL/GenBank/DDBJ whole genome shotgun (WGS) entry which is preliminary data.</text>
</comment>
<keyword evidence="13" id="KW-0804">Transcription</keyword>
<evidence type="ECO:0000313" key="18">
    <source>
        <dbReference type="EMBL" id="KAK7899080.1"/>
    </source>
</evidence>
<comment type="similarity">
    <text evidence="2">Belongs to the mTERF family.</text>
</comment>
<dbReference type="GO" id="GO:0003676">
    <property type="term" value="F:nucleic acid binding"/>
    <property type="evidence" value="ECO:0007669"/>
    <property type="project" value="InterPro"/>
</dbReference>
<dbReference type="InterPro" id="IPR038538">
    <property type="entry name" value="MTERF_sf"/>
</dbReference>
<evidence type="ECO:0000256" key="8">
    <source>
        <dbReference type="ARBA" id="ARBA00022946"/>
    </source>
</evidence>
<keyword evidence="19" id="KW-1185">Reference proteome</keyword>
<dbReference type="GO" id="GO:0045275">
    <property type="term" value="C:respiratory chain complex III"/>
    <property type="evidence" value="ECO:0007669"/>
    <property type="project" value="InterPro"/>
</dbReference>
<evidence type="ECO:0000256" key="9">
    <source>
        <dbReference type="ARBA" id="ARBA00022982"/>
    </source>
</evidence>